<dbReference type="InParanoid" id="A0A1C7N8U7"/>
<dbReference type="SMART" id="SM01250">
    <property type="entry name" value="KAT11"/>
    <property type="match status" value="1"/>
</dbReference>
<dbReference type="EMBL" id="LUGH01000438">
    <property type="protein sequence ID" value="OBZ85059.1"/>
    <property type="molecule type" value="Genomic_DNA"/>
</dbReference>
<evidence type="ECO:0000256" key="5">
    <source>
        <dbReference type="ARBA" id="ARBA00022990"/>
    </source>
</evidence>
<keyword evidence="7" id="KW-0804">Transcription</keyword>
<evidence type="ECO:0000256" key="2">
    <source>
        <dbReference type="ARBA" id="ARBA00013184"/>
    </source>
</evidence>
<dbReference type="PANTHER" id="PTHR31571:SF2">
    <property type="entry name" value="HISTONE ACETYLTRANSFERASE RTT109"/>
    <property type="match status" value="1"/>
</dbReference>
<organism evidence="11 12">
    <name type="scientific">Choanephora cucurbitarum</name>
    <dbReference type="NCBI Taxonomy" id="101091"/>
    <lineage>
        <taxon>Eukaryota</taxon>
        <taxon>Fungi</taxon>
        <taxon>Fungi incertae sedis</taxon>
        <taxon>Mucoromycota</taxon>
        <taxon>Mucoromycotina</taxon>
        <taxon>Mucoromycetes</taxon>
        <taxon>Mucorales</taxon>
        <taxon>Mucorineae</taxon>
        <taxon>Choanephoraceae</taxon>
        <taxon>Choanephoroideae</taxon>
        <taxon>Choanephora</taxon>
    </lineage>
</organism>
<dbReference type="EMBL" id="LUGH01000438">
    <property type="protein sequence ID" value="OBZ85056.1"/>
    <property type="molecule type" value="Genomic_DNA"/>
</dbReference>
<dbReference type="FunCoup" id="A0A1C7N8U7">
    <property type="interactions" value="161"/>
</dbReference>
<evidence type="ECO:0000256" key="3">
    <source>
        <dbReference type="ARBA" id="ARBA00022679"/>
    </source>
</evidence>
<dbReference type="InterPro" id="IPR051236">
    <property type="entry name" value="HAT_RTT109-like"/>
</dbReference>
<dbReference type="PROSITE" id="PS51728">
    <property type="entry name" value="RTT109_HAT"/>
    <property type="match status" value="1"/>
</dbReference>
<gene>
    <name evidence="10" type="ORF">A0J61_06889</name>
    <name evidence="11" type="ORF">A0J61_06891</name>
</gene>
<reference evidence="11 12" key="1">
    <citation type="submission" date="2016-03" db="EMBL/GenBank/DDBJ databases">
        <title>Choanephora cucurbitarum.</title>
        <authorList>
            <person name="Min B."/>
            <person name="Park H."/>
            <person name="Park J.-H."/>
            <person name="Shin H.-D."/>
            <person name="Choi I.-G."/>
        </authorList>
    </citation>
    <scope>NUCLEOTIDE SEQUENCE [LARGE SCALE GENOMIC DNA]</scope>
    <source>
        <strain evidence="11 12">KUS-F28377</strain>
    </source>
</reference>
<name>A0A1C7N8U7_9FUNG</name>
<evidence type="ECO:0000256" key="8">
    <source>
        <dbReference type="ARBA" id="ARBA00023242"/>
    </source>
</evidence>
<keyword evidence="3" id="KW-0808">Transferase</keyword>
<proteinExistence type="predicted"/>
<evidence type="ECO:0000256" key="7">
    <source>
        <dbReference type="ARBA" id="ARBA00023163"/>
    </source>
</evidence>
<keyword evidence="5" id="KW-0007">Acetylation</keyword>
<dbReference type="InterPro" id="IPR013178">
    <property type="entry name" value="Histone_AcTrfase_Rtt109/CBP"/>
</dbReference>
<sequence>MLFETFLKASLEYFAPNSTFEIRNINSNFAKCSDPLIKQHKGETYVRHCLILASTEEEGLLCGLETYHYKLEEEEKPTKNVFYISKVDTSTALERYKGLTARIVQSYISSLPCDSSIFIFARAQPQYLFANSAENKCKKILNDRDLVYWWLSVLNKVTRSDTNLIEGWWSIPGIDDLNTALIEIGAKKRGWKPADHIQWNYGTSYLPEAQADLVIPRFDDDAKARLLKSVKEKMTVSDFWNLLSIGEECGSGKVSGFFELRLKRSKKEDTFDASETKQIELKNSDFIAFWNKLMSLDFHDQKSRKISTEIVKNEIKQVVPFVIQSSLAPSSSTVDTKPPVDKRPAVNMLSSGLIKRKKI</sequence>
<dbReference type="OrthoDB" id="3361892at2759"/>
<evidence type="ECO:0000256" key="9">
    <source>
        <dbReference type="ARBA" id="ARBA00048940"/>
    </source>
</evidence>
<keyword evidence="8" id="KW-0539">Nucleus</keyword>
<dbReference type="GO" id="GO:0032931">
    <property type="term" value="F:histone H3K56 acetyltransferase activity"/>
    <property type="evidence" value="ECO:0007669"/>
    <property type="project" value="TreeGrafter"/>
</dbReference>
<dbReference type="GO" id="GO:0006355">
    <property type="term" value="P:regulation of DNA-templated transcription"/>
    <property type="evidence" value="ECO:0007669"/>
    <property type="project" value="InterPro"/>
</dbReference>
<dbReference type="EC" id="2.3.1.48" evidence="2"/>
<keyword evidence="6" id="KW-0805">Transcription regulation</keyword>
<comment type="catalytic activity">
    <reaction evidence="9">
        <text>L-lysyl-[histone] + acetyl-CoA = N(6)-acetyl-L-lysyl-[histone] + CoA + H(+)</text>
        <dbReference type="Rhea" id="RHEA:21992"/>
        <dbReference type="Rhea" id="RHEA-COMP:9845"/>
        <dbReference type="Rhea" id="RHEA-COMP:11338"/>
        <dbReference type="ChEBI" id="CHEBI:15378"/>
        <dbReference type="ChEBI" id="CHEBI:29969"/>
        <dbReference type="ChEBI" id="CHEBI:57287"/>
        <dbReference type="ChEBI" id="CHEBI:57288"/>
        <dbReference type="ChEBI" id="CHEBI:61930"/>
        <dbReference type="EC" id="2.3.1.48"/>
    </reaction>
    <physiologicalReaction direction="left-to-right" evidence="9">
        <dbReference type="Rhea" id="RHEA:21993"/>
    </physiologicalReaction>
</comment>
<protein>
    <recommendedName>
        <fullName evidence="2">histone acetyltransferase</fullName>
        <ecNumber evidence="2">2.3.1.48</ecNumber>
    </recommendedName>
</protein>
<accession>A0A1C7N8U7</accession>
<evidence type="ECO:0000313" key="10">
    <source>
        <dbReference type="EMBL" id="OBZ85056.1"/>
    </source>
</evidence>
<dbReference type="Proteomes" id="UP000093000">
    <property type="component" value="Unassembled WGS sequence"/>
</dbReference>
<dbReference type="Pfam" id="PF08214">
    <property type="entry name" value="HAT_KAT11"/>
    <property type="match status" value="1"/>
</dbReference>
<keyword evidence="12" id="KW-1185">Reference proteome</keyword>
<evidence type="ECO:0000313" key="12">
    <source>
        <dbReference type="Proteomes" id="UP000093000"/>
    </source>
</evidence>
<dbReference type="AlphaFoldDB" id="A0A1C7N8U7"/>
<dbReference type="GO" id="GO:0005634">
    <property type="term" value="C:nucleus"/>
    <property type="evidence" value="ECO:0007669"/>
    <property type="project" value="UniProtKB-SubCell"/>
</dbReference>
<dbReference type="PANTHER" id="PTHR31571">
    <property type="entry name" value="ALTERED INHERITANCE OF MITOCHONDRIA PROTEIN 6"/>
    <property type="match status" value="1"/>
</dbReference>
<dbReference type="GO" id="GO:0006974">
    <property type="term" value="P:DNA damage response"/>
    <property type="evidence" value="ECO:0007669"/>
    <property type="project" value="UniProtKB-KW"/>
</dbReference>
<evidence type="ECO:0000256" key="6">
    <source>
        <dbReference type="ARBA" id="ARBA00023015"/>
    </source>
</evidence>
<comment type="subcellular location">
    <subcellularLocation>
        <location evidence="1">Nucleus</location>
    </subcellularLocation>
</comment>
<keyword evidence="4" id="KW-0227">DNA damage</keyword>
<evidence type="ECO:0000313" key="11">
    <source>
        <dbReference type="EMBL" id="OBZ85059.1"/>
    </source>
</evidence>
<comment type="caution">
    <text evidence="11">The sequence shown here is derived from an EMBL/GenBank/DDBJ whole genome shotgun (WGS) entry which is preliminary data.</text>
</comment>
<evidence type="ECO:0000256" key="4">
    <source>
        <dbReference type="ARBA" id="ARBA00022763"/>
    </source>
</evidence>
<dbReference type="STRING" id="101091.A0A1C7N8U7"/>
<evidence type="ECO:0000256" key="1">
    <source>
        <dbReference type="ARBA" id="ARBA00004123"/>
    </source>
</evidence>
<dbReference type="InterPro" id="IPR016849">
    <property type="entry name" value="Rtt109"/>
</dbReference>